<dbReference type="eggNOG" id="COG0697">
    <property type="taxonomic scope" value="Bacteria"/>
</dbReference>
<evidence type="ECO:0000256" key="5">
    <source>
        <dbReference type="ARBA" id="ARBA00023136"/>
    </source>
</evidence>
<feature type="transmembrane region" description="Helical" evidence="6">
    <location>
        <begin position="147"/>
        <end position="168"/>
    </location>
</feature>
<dbReference type="PANTHER" id="PTHR32322">
    <property type="entry name" value="INNER MEMBRANE TRANSPORTER"/>
    <property type="match status" value="1"/>
</dbReference>
<feature type="domain" description="EamA" evidence="7">
    <location>
        <begin position="206"/>
        <end position="340"/>
    </location>
</feature>
<organism evidence="8">
    <name type="scientific">Rhodopseudomonas palustris (strain ATCC BAA-98 / CGA009)</name>
    <dbReference type="NCBI Taxonomy" id="258594"/>
    <lineage>
        <taxon>Bacteria</taxon>
        <taxon>Pseudomonadati</taxon>
        <taxon>Pseudomonadota</taxon>
        <taxon>Alphaproteobacteria</taxon>
        <taxon>Hyphomicrobiales</taxon>
        <taxon>Nitrobacteraceae</taxon>
        <taxon>Rhodopseudomonas</taxon>
    </lineage>
</organism>
<keyword evidence="3 6" id="KW-0812">Transmembrane</keyword>
<evidence type="ECO:0000256" key="2">
    <source>
        <dbReference type="ARBA" id="ARBA00007362"/>
    </source>
</evidence>
<evidence type="ECO:0000313" key="8">
    <source>
        <dbReference type="EMBL" id="CAE29741.1"/>
    </source>
</evidence>
<feature type="transmembrane region" description="Helical" evidence="6">
    <location>
        <begin position="59"/>
        <end position="80"/>
    </location>
</feature>
<comment type="similarity">
    <text evidence="2">Belongs to the EamA transporter family.</text>
</comment>
<dbReference type="SUPFAM" id="SSF103481">
    <property type="entry name" value="Multidrug resistance efflux transporter EmrE"/>
    <property type="match status" value="2"/>
</dbReference>
<dbReference type="PhylomeDB" id="Q6N1V4"/>
<feature type="transmembrane region" description="Helical" evidence="6">
    <location>
        <begin position="180"/>
        <end position="202"/>
    </location>
</feature>
<evidence type="ECO:0000256" key="3">
    <source>
        <dbReference type="ARBA" id="ARBA00022692"/>
    </source>
</evidence>
<sequence length="343" mass="37591">MHGTRRTRKDSPCMPAIHRAPLLRRREFRHEDRNGSLAPALDLIAWSRSAFGWLAHQPYLLLSLTSLFWAGNIVLGRAVAGHVPPVTLSCARWVGAMLLLLPFAWPHLRHDWRKLRAQWKLMIVLSATGFAINNALSYWGLQYTQALNALLMQSSGPLFVALWSLLLFGVRLTWMQATGIALSLLGVLTIILRGDFAALAGIELNRGDLMVAGALCAFGLYSALMPKRPATHPLSLIVVTTGCGALLLLPFSAWEYASGVRPSADWISVATLAYVVIFPSMLAYLCFNRGVALIGPNRSAPFLHLMPVFGSVMAIVLLGEKPELFHLAGYAMVVAGVFIAARR</sequence>
<dbReference type="AlphaFoldDB" id="Q6N1V4"/>
<gene>
    <name evidence="8" type="ordered locus">RPA4300</name>
</gene>
<reference evidence="8" key="1">
    <citation type="journal article" date="2004" name="Nat. Biotechnol.">
        <title>Complete genome sequence of the metabolically versatile photosynthetic bacterium Rhodopseudomonas palustris.</title>
        <authorList>
            <person name="Larimer F.W."/>
            <person name="Chain P."/>
            <person name="Hauser L."/>
            <person name="Lamerdin J."/>
            <person name="Malfatti S."/>
            <person name="Do L."/>
            <person name="Land M.L."/>
            <person name="Pelletier D.A."/>
            <person name="Beatty J.T."/>
            <person name="Lang A.S."/>
            <person name="Tabita F.R."/>
            <person name="Gibson J.L."/>
            <person name="Hanson T.E."/>
            <person name="Bobst C."/>
            <person name="Torres J.L."/>
            <person name="Peres C."/>
            <person name="Harrison F.H."/>
            <person name="Gibson J."/>
            <person name="Harwood C.S."/>
        </authorList>
    </citation>
    <scope>NUCLEOTIDE SEQUENCE [LARGE SCALE GENOMIC DNA]</scope>
    <source>
        <strain evidence="8">CGA009</strain>
    </source>
</reference>
<dbReference type="HOGENOM" id="CLU_033863_4_4_5"/>
<feature type="transmembrane region" description="Helical" evidence="6">
    <location>
        <begin position="236"/>
        <end position="254"/>
    </location>
</feature>
<feature type="transmembrane region" description="Helical" evidence="6">
    <location>
        <begin position="208"/>
        <end position="224"/>
    </location>
</feature>
<dbReference type="Pfam" id="PF00892">
    <property type="entry name" value="EamA"/>
    <property type="match status" value="2"/>
</dbReference>
<evidence type="ECO:0000256" key="1">
    <source>
        <dbReference type="ARBA" id="ARBA00004141"/>
    </source>
</evidence>
<dbReference type="EMBL" id="BX572606">
    <property type="protein sequence ID" value="CAE29741.1"/>
    <property type="molecule type" value="Genomic_DNA"/>
</dbReference>
<name>Q6N1V4_RHOPA</name>
<dbReference type="GO" id="GO:0016020">
    <property type="term" value="C:membrane"/>
    <property type="evidence" value="ECO:0007669"/>
    <property type="project" value="UniProtKB-SubCell"/>
</dbReference>
<keyword evidence="5 6" id="KW-0472">Membrane</keyword>
<comment type="subcellular location">
    <subcellularLocation>
        <location evidence="1">Membrane</location>
        <topology evidence="1">Multi-pass membrane protein</topology>
    </subcellularLocation>
</comment>
<feature type="transmembrane region" description="Helical" evidence="6">
    <location>
        <begin position="299"/>
        <end position="318"/>
    </location>
</feature>
<protein>
    <submittedName>
        <fullName evidence="8">Permeases of the drug/metabolite transporter (DMT) superfamily</fullName>
    </submittedName>
</protein>
<feature type="domain" description="EamA" evidence="7">
    <location>
        <begin position="59"/>
        <end position="191"/>
    </location>
</feature>
<evidence type="ECO:0000256" key="6">
    <source>
        <dbReference type="SAM" id="Phobius"/>
    </source>
</evidence>
<evidence type="ECO:0000256" key="4">
    <source>
        <dbReference type="ARBA" id="ARBA00022989"/>
    </source>
</evidence>
<dbReference type="PANTHER" id="PTHR32322:SF2">
    <property type="entry name" value="EAMA DOMAIN-CONTAINING PROTEIN"/>
    <property type="match status" value="1"/>
</dbReference>
<feature type="transmembrane region" description="Helical" evidence="6">
    <location>
        <begin position="324"/>
        <end position="341"/>
    </location>
</feature>
<dbReference type="InterPro" id="IPR050638">
    <property type="entry name" value="AA-Vitamin_Transporters"/>
</dbReference>
<keyword evidence="4 6" id="KW-1133">Transmembrane helix</keyword>
<proteinExistence type="inferred from homology"/>
<feature type="transmembrane region" description="Helical" evidence="6">
    <location>
        <begin position="266"/>
        <end position="287"/>
    </location>
</feature>
<accession>Q6N1V4</accession>
<feature type="transmembrane region" description="Helical" evidence="6">
    <location>
        <begin position="86"/>
        <end position="105"/>
    </location>
</feature>
<dbReference type="InterPro" id="IPR000620">
    <property type="entry name" value="EamA_dom"/>
</dbReference>
<feature type="transmembrane region" description="Helical" evidence="6">
    <location>
        <begin position="117"/>
        <end position="141"/>
    </location>
</feature>
<dbReference type="InterPro" id="IPR037185">
    <property type="entry name" value="EmrE-like"/>
</dbReference>
<evidence type="ECO:0000259" key="7">
    <source>
        <dbReference type="Pfam" id="PF00892"/>
    </source>
</evidence>